<dbReference type="GO" id="GO:0005739">
    <property type="term" value="C:mitochondrion"/>
    <property type="evidence" value="ECO:0007669"/>
    <property type="project" value="TreeGrafter"/>
</dbReference>
<dbReference type="CDD" id="cd04317">
    <property type="entry name" value="EcAspRS_like_N"/>
    <property type="match status" value="1"/>
</dbReference>
<evidence type="ECO:0000256" key="3">
    <source>
        <dbReference type="ARBA" id="ARBA00022840"/>
    </source>
</evidence>
<evidence type="ECO:0000313" key="8">
    <source>
        <dbReference type="EMBL" id="GBP64123.1"/>
    </source>
</evidence>
<keyword evidence="6" id="KW-0812">Transmembrane</keyword>
<dbReference type="GO" id="GO:0004815">
    <property type="term" value="F:aspartate-tRNA ligase activity"/>
    <property type="evidence" value="ECO:0007669"/>
    <property type="project" value="TreeGrafter"/>
</dbReference>
<proteinExistence type="predicted"/>
<comment type="caution">
    <text evidence="8">The sequence shown here is derived from an EMBL/GenBank/DDBJ whole genome shotgun (WGS) entry which is preliminary data.</text>
</comment>
<dbReference type="SUPFAM" id="SSF55681">
    <property type="entry name" value="Class II aaRS and biotin synthetases"/>
    <property type="match status" value="1"/>
</dbReference>
<dbReference type="GO" id="GO:0003676">
    <property type="term" value="F:nucleic acid binding"/>
    <property type="evidence" value="ECO:0007669"/>
    <property type="project" value="InterPro"/>
</dbReference>
<evidence type="ECO:0000256" key="4">
    <source>
        <dbReference type="ARBA" id="ARBA00022917"/>
    </source>
</evidence>
<dbReference type="STRING" id="151549.A0A4C1XLW2"/>
<evidence type="ECO:0000259" key="7">
    <source>
        <dbReference type="PROSITE" id="PS50862"/>
    </source>
</evidence>
<evidence type="ECO:0000256" key="5">
    <source>
        <dbReference type="ARBA" id="ARBA00023146"/>
    </source>
</evidence>
<feature type="transmembrane region" description="Helical" evidence="6">
    <location>
        <begin position="539"/>
        <end position="557"/>
    </location>
</feature>
<dbReference type="GO" id="GO:0006422">
    <property type="term" value="P:aspartyl-tRNA aminoacylation"/>
    <property type="evidence" value="ECO:0007669"/>
    <property type="project" value="TreeGrafter"/>
</dbReference>
<dbReference type="EMBL" id="BGZK01000888">
    <property type="protein sequence ID" value="GBP64123.1"/>
    <property type="molecule type" value="Genomic_DNA"/>
</dbReference>
<protein>
    <submittedName>
        <fullName evidence="8">Aspartate--tRNA ligase, mitochondrial</fullName>
    </submittedName>
</protein>
<organism evidence="8 9">
    <name type="scientific">Eumeta variegata</name>
    <name type="common">Bagworm moth</name>
    <name type="synonym">Eumeta japonica</name>
    <dbReference type="NCBI Taxonomy" id="151549"/>
    <lineage>
        <taxon>Eukaryota</taxon>
        <taxon>Metazoa</taxon>
        <taxon>Ecdysozoa</taxon>
        <taxon>Arthropoda</taxon>
        <taxon>Hexapoda</taxon>
        <taxon>Insecta</taxon>
        <taxon>Pterygota</taxon>
        <taxon>Neoptera</taxon>
        <taxon>Endopterygota</taxon>
        <taxon>Lepidoptera</taxon>
        <taxon>Glossata</taxon>
        <taxon>Ditrysia</taxon>
        <taxon>Tineoidea</taxon>
        <taxon>Psychidae</taxon>
        <taxon>Oiketicinae</taxon>
        <taxon>Eumeta</taxon>
    </lineage>
</organism>
<dbReference type="Proteomes" id="UP000299102">
    <property type="component" value="Unassembled WGS sequence"/>
</dbReference>
<dbReference type="Gene3D" id="2.40.50.140">
    <property type="entry name" value="Nucleic acid-binding proteins"/>
    <property type="match status" value="3"/>
</dbReference>
<dbReference type="OrthoDB" id="8300512at2759"/>
<dbReference type="SUPFAM" id="SSF50249">
    <property type="entry name" value="Nucleic acid-binding proteins"/>
    <property type="match status" value="3"/>
</dbReference>
<dbReference type="Pfam" id="PF00152">
    <property type="entry name" value="tRNA-synt_2"/>
    <property type="match status" value="1"/>
</dbReference>
<keyword evidence="2" id="KW-0547">Nucleotide-binding</keyword>
<accession>A0A4C1XLW2</accession>
<evidence type="ECO:0000256" key="1">
    <source>
        <dbReference type="ARBA" id="ARBA00022598"/>
    </source>
</evidence>
<dbReference type="Gene3D" id="3.30.930.10">
    <property type="entry name" value="Bira Bifunctional Protein, Domain 2"/>
    <property type="match status" value="1"/>
</dbReference>
<feature type="domain" description="Aminoacyl-transfer RNA synthetases class-II family profile" evidence="7">
    <location>
        <begin position="491"/>
        <end position="538"/>
    </location>
</feature>
<dbReference type="InterPro" id="IPR012340">
    <property type="entry name" value="NA-bd_OB-fold"/>
</dbReference>
<name>A0A4C1XLW2_EUMVA</name>
<dbReference type="PANTHER" id="PTHR22594">
    <property type="entry name" value="ASPARTYL/LYSYL-TRNA SYNTHETASE"/>
    <property type="match status" value="1"/>
</dbReference>
<dbReference type="InterPro" id="IPR006195">
    <property type="entry name" value="aa-tRNA-synth_II"/>
</dbReference>
<dbReference type="GO" id="GO:0005524">
    <property type="term" value="F:ATP binding"/>
    <property type="evidence" value="ECO:0007669"/>
    <property type="project" value="UniProtKB-KW"/>
</dbReference>
<dbReference type="InterPro" id="IPR004365">
    <property type="entry name" value="NA-bd_OB_tRNA"/>
</dbReference>
<keyword evidence="5" id="KW-0030">Aminoacyl-tRNA synthetase</keyword>
<dbReference type="PROSITE" id="PS50862">
    <property type="entry name" value="AA_TRNA_LIGASE_II"/>
    <property type="match status" value="1"/>
</dbReference>
<gene>
    <name evidence="8" type="primary">DARS2</name>
    <name evidence="8" type="ORF">EVAR_8492_1</name>
</gene>
<dbReference type="Pfam" id="PF01336">
    <property type="entry name" value="tRNA_anti-codon"/>
    <property type="match status" value="2"/>
</dbReference>
<keyword evidence="1 8" id="KW-0436">Ligase</keyword>
<dbReference type="InterPro" id="IPR047089">
    <property type="entry name" value="Asp-tRNA-ligase_1_N"/>
</dbReference>
<dbReference type="InterPro" id="IPR004364">
    <property type="entry name" value="Aa-tRNA-synt_II"/>
</dbReference>
<reference evidence="8 9" key="1">
    <citation type="journal article" date="2019" name="Commun. Biol.">
        <title>The bagworm genome reveals a unique fibroin gene that provides high tensile strength.</title>
        <authorList>
            <person name="Kono N."/>
            <person name="Nakamura H."/>
            <person name="Ohtoshi R."/>
            <person name="Tomita M."/>
            <person name="Numata K."/>
            <person name="Arakawa K."/>
        </authorList>
    </citation>
    <scope>NUCLEOTIDE SEQUENCE [LARGE SCALE GENOMIC DNA]</scope>
</reference>
<evidence type="ECO:0000256" key="2">
    <source>
        <dbReference type="ARBA" id="ARBA00022741"/>
    </source>
</evidence>
<keyword evidence="6" id="KW-0472">Membrane</keyword>
<dbReference type="InterPro" id="IPR045864">
    <property type="entry name" value="aa-tRNA-synth_II/BPL/LPL"/>
</dbReference>
<keyword evidence="6" id="KW-1133">Transmembrane helix</keyword>
<evidence type="ECO:0000256" key="6">
    <source>
        <dbReference type="SAM" id="Phobius"/>
    </source>
</evidence>
<keyword evidence="9" id="KW-1185">Reference proteome</keyword>
<dbReference type="AlphaFoldDB" id="A0A4C1XLW2"/>
<keyword evidence="4" id="KW-0648">Protein biosynthesis</keyword>
<sequence length="562" mass="64137">MYGSGGYNDKDHSLAIQPLMQNNSFNPFWVTQQNYGTPYRPNCGELRKHDIGRLVELAGKIHKTSKDRFIQLKDYHGITQLVLPTNDNFAKETIVNEVEVSEKNNLERKRVNVRCTVLAVSNMMRASKPIHPVMRRRTDLQRRFSKIPLQSYVVVVGEVRGRPGRGHNEKLQTGDIEVEVHDILMVKINKIDRKVQVPALPEGLERPSEINPPKITSEEYNKLNNKGLLYLLNNRKYTCADLPYMINKQVSLTCWIEKATKKFLFIMDGYGKIQAVVPSNNQEMENFSANLKQNDIIHVKGIITLRPEAQINPASVNGHIELQLEVLETPSAEQLQIKNEDISMQVESSPACRFSTRTHTCGELRPSHVGQKITLCGWMHFQRLSKFLILRDGYGFIQCVVSEQVKDITLSTIPLESILKVEGIVVMRPPSMENEQFTTGDVEVLAEKITVLNKANNLQVSLSDSNSLLCEQMRLTYRYVDLRSQKMQSNLRLRSQILQNVRNFLIDRNGFIEVETPLLTKKMFDISSSYPKGWQGTGVYTWAAVTIYSLMALLLIYPSTIL</sequence>
<dbReference type="CDD" id="cd04100">
    <property type="entry name" value="Asp_Lys_Asn_RS_N"/>
    <property type="match status" value="1"/>
</dbReference>
<dbReference type="PANTHER" id="PTHR22594:SF5">
    <property type="entry name" value="ASPARTATE--TRNA LIGASE, MITOCHONDRIAL"/>
    <property type="match status" value="1"/>
</dbReference>
<evidence type="ECO:0000313" key="9">
    <source>
        <dbReference type="Proteomes" id="UP000299102"/>
    </source>
</evidence>
<keyword evidence="3" id="KW-0067">ATP-binding</keyword>